<dbReference type="AlphaFoldDB" id="A0A0B7HTS0"/>
<gene>
    <name evidence="1" type="ORF">CCAND38_370064</name>
    <name evidence="2" type="ORF">CCAND93_120042</name>
</gene>
<reference evidence="3 4" key="1">
    <citation type="submission" date="2015-01" db="EMBL/GenBank/DDBJ databases">
        <authorList>
            <person name="MANFREDI Pablo"/>
        </authorList>
    </citation>
    <scope>NUCLEOTIDE SEQUENCE [LARGE SCALE GENOMIC DNA]</scope>
    <source>
        <strain evidence="1 4">CcD38</strain>
        <strain evidence="2 3">CcD93</strain>
    </source>
</reference>
<dbReference type="Proteomes" id="UP000038200">
    <property type="component" value="Unassembled WGS sequence"/>
</dbReference>
<organism evidence="2 3">
    <name type="scientific">Capnocytophaga canis</name>
    <dbReference type="NCBI Taxonomy" id="1848903"/>
    <lineage>
        <taxon>Bacteria</taxon>
        <taxon>Pseudomonadati</taxon>
        <taxon>Bacteroidota</taxon>
        <taxon>Flavobacteriia</taxon>
        <taxon>Flavobacteriales</taxon>
        <taxon>Flavobacteriaceae</taxon>
        <taxon>Capnocytophaga</taxon>
    </lineage>
</organism>
<proteinExistence type="predicted"/>
<sequence>MAHKATVGDFVIVYEKEFYRENLPKSRVSEMGEFTFHYL</sequence>
<protein>
    <submittedName>
        <fullName evidence="2">Uncharacterized protein</fullName>
    </submittedName>
</protein>
<evidence type="ECO:0000313" key="4">
    <source>
        <dbReference type="Proteomes" id="UP000045051"/>
    </source>
</evidence>
<evidence type="ECO:0000313" key="1">
    <source>
        <dbReference type="EMBL" id="CEN46706.1"/>
    </source>
</evidence>
<accession>A0A0B7HTS0</accession>
<evidence type="ECO:0000313" key="3">
    <source>
        <dbReference type="Proteomes" id="UP000038200"/>
    </source>
</evidence>
<dbReference type="Proteomes" id="UP000045051">
    <property type="component" value="Unassembled WGS sequence"/>
</dbReference>
<evidence type="ECO:0000313" key="2">
    <source>
        <dbReference type="EMBL" id="CEN50695.1"/>
    </source>
</evidence>
<keyword evidence="4" id="KW-1185">Reference proteome</keyword>
<dbReference type="EMBL" id="CDOI01000148">
    <property type="protein sequence ID" value="CEN46706.1"/>
    <property type="molecule type" value="Genomic_DNA"/>
</dbReference>
<name>A0A0B7HTS0_9FLAO</name>
<dbReference type="EMBL" id="CDOL01000024">
    <property type="protein sequence ID" value="CEN50695.1"/>
    <property type="molecule type" value="Genomic_DNA"/>
</dbReference>